<comment type="caution">
    <text evidence="1">The sequence shown here is derived from an EMBL/GenBank/DDBJ whole genome shotgun (WGS) entry which is preliminary data.</text>
</comment>
<organism evidence="1">
    <name type="scientific">uncultured bacterium</name>
    <name type="common">gcode 4</name>
    <dbReference type="NCBI Taxonomy" id="1234023"/>
    <lineage>
        <taxon>Bacteria</taxon>
        <taxon>environmental samples</taxon>
    </lineage>
</organism>
<sequence length="577" mass="69624">MSNSLSWEIVAETKKCRHCSVSFDITDKDLEFYDRISPVFQNSHEGSWLKCPIPSPTLCPDCRQQRRLSFRNERHLYKRNCNATWKEIISMYSPDKPYKIYEQSEWWSDKWDPMSYWQDFDFSRWFFGQFEEMMLKIPRLWLLNSENENCNFNNYIRWCKNSYLSSVVYYGSEDIYYSSWIWSSKNIFDSYNINESENCYNWVFLDKCFNTMHLISSTNCRDCYFSKNLIGCSDCMLCTNLDNKKYHIENKEYTKEEYYKKLEEFKNGSFIKNQELKKLFDSILSASIVPDLNLVNCNNCFWDNLKNSVNAYYCFDVNWIENSKYLMSEHSKDCYDGIWWRNELSYEFMRAGTSNRVAFSYDIIESDNIFYSSELFYSSHLFGCIGLRNAKYCIFNKQYTKEEYEAQVPRIIEHMRKTWEWWEFFPSSISSFWYNETVANDYYPIPSHPAPLPGGLNIKWNDYKQPFPKVDKVIPASKLPDLITDVPDDILNWAIECEITAKPFRIIRQELDYYRKNSLPIPRRHPDERHHDRMQLRNPIKLYDRKCDKCWAKIMTTNSPDRTEKVYCKKCFDNEMR</sequence>
<dbReference type="AlphaFoldDB" id="K2G690"/>
<proteinExistence type="predicted"/>
<name>K2G690_9BACT</name>
<evidence type="ECO:0000313" key="1">
    <source>
        <dbReference type="EMBL" id="EKE29827.1"/>
    </source>
</evidence>
<dbReference type="EMBL" id="AMFJ01000091">
    <property type="protein sequence ID" value="EKE29827.1"/>
    <property type="molecule type" value="Genomic_DNA"/>
</dbReference>
<accession>K2G690</accession>
<gene>
    <name evidence="1" type="ORF">ACD_2C00091G0013</name>
</gene>
<protein>
    <submittedName>
        <fullName evidence="1">Uncharacterized protein</fullName>
    </submittedName>
</protein>
<reference evidence="1" key="1">
    <citation type="journal article" date="2012" name="Science">
        <title>Fermentation, hydrogen, and sulfur metabolism in multiple uncultivated bacterial phyla.</title>
        <authorList>
            <person name="Wrighton K.C."/>
            <person name="Thomas B.C."/>
            <person name="Sharon I."/>
            <person name="Miller C.S."/>
            <person name="Castelle C.J."/>
            <person name="VerBerkmoes N.C."/>
            <person name="Wilkins M.J."/>
            <person name="Hettich R.L."/>
            <person name="Lipton M.S."/>
            <person name="Williams K.H."/>
            <person name="Long P.E."/>
            <person name="Banfield J.F."/>
        </authorList>
    </citation>
    <scope>NUCLEOTIDE SEQUENCE [LARGE SCALE GENOMIC DNA]</scope>
</reference>